<evidence type="ECO:0000313" key="1">
    <source>
        <dbReference type="EMBL" id="GFU12551.1"/>
    </source>
</evidence>
<proteinExistence type="predicted"/>
<reference evidence="1" key="1">
    <citation type="submission" date="2020-08" db="EMBL/GenBank/DDBJ databases">
        <title>Multicomponent nature underlies the extraordinary mechanical properties of spider dragline silk.</title>
        <authorList>
            <person name="Kono N."/>
            <person name="Nakamura H."/>
            <person name="Mori M."/>
            <person name="Yoshida Y."/>
            <person name="Ohtoshi R."/>
            <person name="Malay A.D."/>
            <person name="Moran D.A.P."/>
            <person name="Tomita M."/>
            <person name="Numata K."/>
            <person name="Arakawa K."/>
        </authorList>
    </citation>
    <scope>NUCLEOTIDE SEQUENCE</scope>
</reference>
<protein>
    <submittedName>
        <fullName evidence="1">Uncharacterized protein</fullName>
    </submittedName>
</protein>
<dbReference type="Proteomes" id="UP000887013">
    <property type="component" value="Unassembled WGS sequence"/>
</dbReference>
<accession>A0A8X6Q9C1</accession>
<dbReference type="AlphaFoldDB" id="A0A8X6Q9C1"/>
<organism evidence="1 2">
    <name type="scientific">Nephila pilipes</name>
    <name type="common">Giant wood spider</name>
    <name type="synonym">Nephila maculata</name>
    <dbReference type="NCBI Taxonomy" id="299642"/>
    <lineage>
        <taxon>Eukaryota</taxon>
        <taxon>Metazoa</taxon>
        <taxon>Ecdysozoa</taxon>
        <taxon>Arthropoda</taxon>
        <taxon>Chelicerata</taxon>
        <taxon>Arachnida</taxon>
        <taxon>Araneae</taxon>
        <taxon>Araneomorphae</taxon>
        <taxon>Entelegynae</taxon>
        <taxon>Araneoidea</taxon>
        <taxon>Nephilidae</taxon>
        <taxon>Nephila</taxon>
    </lineage>
</organism>
<dbReference type="EMBL" id="BMAW01078800">
    <property type="protein sequence ID" value="GFU12551.1"/>
    <property type="molecule type" value="Genomic_DNA"/>
</dbReference>
<keyword evidence="2" id="KW-1185">Reference proteome</keyword>
<evidence type="ECO:0000313" key="2">
    <source>
        <dbReference type="Proteomes" id="UP000887013"/>
    </source>
</evidence>
<sequence>MWFHLFSQKVTPVPHFVDLWSSFLLRYRYHTSYVLTSRFICNYELVNAPCNPFHVLLSQNAIPCTACLPIPLIIVLRNRSGPFGRYVEDLGSGLLSLEEIFSG</sequence>
<gene>
    <name evidence="1" type="ORF">NPIL_455201</name>
</gene>
<name>A0A8X6Q9C1_NEPPI</name>
<comment type="caution">
    <text evidence="1">The sequence shown here is derived from an EMBL/GenBank/DDBJ whole genome shotgun (WGS) entry which is preliminary data.</text>
</comment>